<accession>A0A8H4QXC2</accession>
<evidence type="ECO:0000256" key="2">
    <source>
        <dbReference type="PIRSR" id="PIRSR640198-2"/>
    </source>
</evidence>
<dbReference type="Gene3D" id="1.10.3290.10">
    <property type="entry name" value="Fido-like domain"/>
    <property type="match status" value="1"/>
</dbReference>
<keyword evidence="5" id="KW-1185">Reference proteome</keyword>
<protein>
    <recommendedName>
        <fullName evidence="3">Fido domain-containing protein</fullName>
    </recommendedName>
</protein>
<keyword evidence="2" id="KW-0067">ATP-binding</keyword>
<dbReference type="PROSITE" id="PS51459">
    <property type="entry name" value="FIDO"/>
    <property type="match status" value="1"/>
</dbReference>
<proteinExistence type="predicted"/>
<dbReference type="InterPro" id="IPR036597">
    <property type="entry name" value="Fido-like_dom_sf"/>
</dbReference>
<gene>
    <name evidence="4" type="ORF">D9613_009663</name>
</gene>
<evidence type="ECO:0000256" key="1">
    <source>
        <dbReference type="PIRSR" id="PIRSR640198-1"/>
    </source>
</evidence>
<name>A0A8H4QXC2_9AGAR</name>
<feature type="active site" evidence="1">
    <location>
        <position position="323"/>
    </location>
</feature>
<dbReference type="InterPro" id="IPR040198">
    <property type="entry name" value="Fido_containing"/>
</dbReference>
<dbReference type="Pfam" id="PF02661">
    <property type="entry name" value="Fic"/>
    <property type="match status" value="1"/>
</dbReference>
<reference evidence="4 5" key="1">
    <citation type="submission" date="2019-12" db="EMBL/GenBank/DDBJ databases">
        <authorList>
            <person name="Floudas D."/>
            <person name="Bentzer J."/>
            <person name="Ahren D."/>
            <person name="Johansson T."/>
            <person name="Persson P."/>
            <person name="Tunlid A."/>
        </authorList>
    </citation>
    <scope>NUCLEOTIDE SEQUENCE [LARGE SCALE GENOMIC DNA]</scope>
    <source>
        <strain evidence="4 5">CBS 102.39</strain>
    </source>
</reference>
<dbReference type="PANTHER" id="PTHR13504:SF38">
    <property type="entry name" value="FIDO DOMAIN-CONTAINING PROTEIN"/>
    <property type="match status" value="1"/>
</dbReference>
<organism evidence="4 5">
    <name type="scientific">Agrocybe pediades</name>
    <dbReference type="NCBI Taxonomy" id="84607"/>
    <lineage>
        <taxon>Eukaryota</taxon>
        <taxon>Fungi</taxon>
        <taxon>Dikarya</taxon>
        <taxon>Basidiomycota</taxon>
        <taxon>Agaricomycotina</taxon>
        <taxon>Agaricomycetes</taxon>
        <taxon>Agaricomycetidae</taxon>
        <taxon>Agaricales</taxon>
        <taxon>Agaricineae</taxon>
        <taxon>Strophariaceae</taxon>
        <taxon>Agrocybe</taxon>
    </lineage>
</organism>
<feature type="binding site" evidence="2">
    <location>
        <begin position="359"/>
        <end position="360"/>
    </location>
    <ligand>
        <name>ATP</name>
        <dbReference type="ChEBI" id="CHEBI:30616"/>
    </ligand>
</feature>
<dbReference type="Proteomes" id="UP000521872">
    <property type="component" value="Unassembled WGS sequence"/>
</dbReference>
<dbReference type="AlphaFoldDB" id="A0A8H4QXC2"/>
<dbReference type="PANTHER" id="PTHR13504">
    <property type="entry name" value="FIDO DOMAIN-CONTAINING PROTEIN DDB_G0283145"/>
    <property type="match status" value="1"/>
</dbReference>
<dbReference type="EMBL" id="JAACJL010000017">
    <property type="protein sequence ID" value="KAF4618594.1"/>
    <property type="molecule type" value="Genomic_DNA"/>
</dbReference>
<dbReference type="GO" id="GO:0005524">
    <property type="term" value="F:ATP binding"/>
    <property type="evidence" value="ECO:0007669"/>
    <property type="project" value="UniProtKB-KW"/>
</dbReference>
<sequence length="455" mass="50882">MSFETPLLNEIPDVVSASDRARLKDVNALSPMECVKLLQEMIDTYSDSHPYFLVQLAHSLIQVGSGMISVDFYRKAQHILAGMNIVDSELDRKILKYYNIYERSTRDALTSSEKSTFTQDWKCTREHKFPVTFPILPADAKYIKEQWATRDDPGSTLGSAYMNKLAVDTSQVESVFHLTDESALDIIKNGISAGKIDTLPDSALRDSGTIKEMMKDTLAAYDLLLPIVADPEKLTPTAICNIHARVMNTCRYIGKHYTPPGRTRTETQKTVVIMGAYTVRCCPFPEVDKELEYICRMAKQWIRTWRNPFATASWIHLIIANCHPFDDGNGRVARLIASIPLIRNGYPPISLNLHQTPDYYNSLRMVSLALPIFSSALLDKFTVVISCMRIITSAQARDGDHANLINCVVEGIKETLQYAKEPIGEPEVDTKAASAAARQKDKDVIAQVAAAAEKK</sequence>
<dbReference type="InterPro" id="IPR003812">
    <property type="entry name" value="Fido"/>
</dbReference>
<evidence type="ECO:0000313" key="5">
    <source>
        <dbReference type="Proteomes" id="UP000521872"/>
    </source>
</evidence>
<comment type="caution">
    <text evidence="4">The sequence shown here is derived from an EMBL/GenBank/DDBJ whole genome shotgun (WGS) entry which is preliminary data.</text>
</comment>
<feature type="binding site" evidence="2">
    <location>
        <begin position="327"/>
        <end position="334"/>
    </location>
    <ligand>
        <name>ATP</name>
        <dbReference type="ChEBI" id="CHEBI:30616"/>
    </ligand>
</feature>
<keyword evidence="2" id="KW-0547">Nucleotide-binding</keyword>
<feature type="domain" description="Fido" evidence="3">
    <location>
        <begin position="234"/>
        <end position="383"/>
    </location>
</feature>
<evidence type="ECO:0000313" key="4">
    <source>
        <dbReference type="EMBL" id="KAF4618594.1"/>
    </source>
</evidence>
<dbReference type="SUPFAM" id="SSF140931">
    <property type="entry name" value="Fic-like"/>
    <property type="match status" value="1"/>
</dbReference>
<evidence type="ECO:0000259" key="3">
    <source>
        <dbReference type="PROSITE" id="PS51459"/>
    </source>
</evidence>